<dbReference type="OrthoDB" id="1442131at2"/>
<proteinExistence type="predicted"/>
<keyword evidence="2" id="KW-1185">Reference proteome</keyword>
<sequence length="98" mass="11053">MVIRDSKALRNFFLQINKTRKPGLPVPQVDFSKKIVVIYCGGISAGHRSLKLELLKESKDAITLSPKEGAPFQKEGILETTPFCMYTLPYTQKEILVQ</sequence>
<evidence type="ECO:0000313" key="2">
    <source>
        <dbReference type="Proteomes" id="UP000267585"/>
    </source>
</evidence>
<protein>
    <submittedName>
        <fullName evidence="1">Uncharacterized protein</fullName>
    </submittedName>
</protein>
<name>A0A430K414_9FLAO</name>
<dbReference type="RefSeq" id="WP_158285097.1">
    <property type="nucleotide sequence ID" value="NZ_RQPJ01000003.1"/>
</dbReference>
<dbReference type="AlphaFoldDB" id="A0A430K414"/>
<gene>
    <name evidence="1" type="ORF">EHW67_07750</name>
</gene>
<accession>A0A430K414</accession>
<dbReference type="Proteomes" id="UP000267585">
    <property type="component" value="Unassembled WGS sequence"/>
</dbReference>
<reference evidence="1 2" key="1">
    <citation type="submission" date="2018-11" db="EMBL/GenBank/DDBJ databases">
        <title>Arenibacter aquaticus sp.nov., a marine bacterium isolated from surface seawater in the South China Sea.</title>
        <authorList>
            <person name="Guo J."/>
            <person name="Sun J."/>
        </authorList>
    </citation>
    <scope>NUCLEOTIDE SEQUENCE [LARGE SCALE GENOMIC DNA]</scope>
    <source>
        <strain evidence="1 2">GUO666</strain>
    </source>
</reference>
<comment type="caution">
    <text evidence="1">The sequence shown here is derived from an EMBL/GenBank/DDBJ whole genome shotgun (WGS) entry which is preliminary data.</text>
</comment>
<evidence type="ECO:0000313" key="1">
    <source>
        <dbReference type="EMBL" id="RTE53820.1"/>
    </source>
</evidence>
<dbReference type="EMBL" id="RQPJ01000003">
    <property type="protein sequence ID" value="RTE53820.1"/>
    <property type="molecule type" value="Genomic_DNA"/>
</dbReference>
<organism evidence="1 2">
    <name type="scientific">Arenibacter aquaticus</name>
    <dbReference type="NCBI Taxonomy" id="2489054"/>
    <lineage>
        <taxon>Bacteria</taxon>
        <taxon>Pseudomonadati</taxon>
        <taxon>Bacteroidota</taxon>
        <taxon>Flavobacteriia</taxon>
        <taxon>Flavobacteriales</taxon>
        <taxon>Flavobacteriaceae</taxon>
        <taxon>Arenibacter</taxon>
    </lineage>
</organism>